<accession>A0A1R3L5I7</accession>
<sequence>MEDFYREIYAVNGITDIKFPEHYSVSRLLGCVEVVGYLKCEELVGWEAVPESVRLEDQQISPKSGGSARRNAASGRQSGATSSQGADLRCSGLSQEDILRGIPSVP</sequence>
<evidence type="ECO:0000313" key="3">
    <source>
        <dbReference type="Proteomes" id="UP000243459"/>
    </source>
</evidence>
<dbReference type="AlphaFoldDB" id="A0A1R3L5I7"/>
<protein>
    <submittedName>
        <fullName evidence="2">Uncharacterized protein</fullName>
    </submittedName>
</protein>
<organism evidence="2 3">
    <name type="scientific">Asparagus officinalis</name>
    <name type="common">Garden asparagus</name>
    <dbReference type="NCBI Taxonomy" id="4686"/>
    <lineage>
        <taxon>Eukaryota</taxon>
        <taxon>Viridiplantae</taxon>
        <taxon>Streptophyta</taxon>
        <taxon>Embryophyta</taxon>
        <taxon>Tracheophyta</taxon>
        <taxon>Spermatophyta</taxon>
        <taxon>Magnoliopsida</taxon>
        <taxon>Liliopsida</taxon>
        <taxon>Asparagales</taxon>
        <taxon>Asparagaceae</taxon>
        <taxon>Asparagoideae</taxon>
        <taxon>Asparagus</taxon>
    </lineage>
</organism>
<dbReference type="Proteomes" id="UP000243459">
    <property type="component" value="Unassembled WGS sequence"/>
</dbReference>
<dbReference type="EMBL" id="KV864036">
    <property type="protein sequence ID" value="ONK54866.1"/>
    <property type="molecule type" value="Genomic_DNA"/>
</dbReference>
<evidence type="ECO:0000256" key="1">
    <source>
        <dbReference type="SAM" id="MobiDB-lite"/>
    </source>
</evidence>
<feature type="region of interest" description="Disordered" evidence="1">
    <location>
        <begin position="55"/>
        <end position="106"/>
    </location>
</feature>
<proteinExistence type="predicted"/>
<gene>
    <name evidence="2" type="ORF">A4U43_UnF10330</name>
</gene>
<feature type="compositionally biased region" description="Polar residues" evidence="1">
    <location>
        <begin position="74"/>
        <end position="85"/>
    </location>
</feature>
<name>A0A1R3L5I7_ASPOF</name>
<dbReference type="Gramene" id="ONK54866">
    <property type="protein sequence ID" value="ONK54866"/>
    <property type="gene ID" value="A4U43_UnF10330"/>
</dbReference>
<evidence type="ECO:0000313" key="2">
    <source>
        <dbReference type="EMBL" id="ONK54866.1"/>
    </source>
</evidence>
<keyword evidence="3" id="KW-1185">Reference proteome</keyword>
<reference evidence="3" key="1">
    <citation type="journal article" date="2017" name="Nat. Commun.">
        <title>The asparagus genome sheds light on the origin and evolution of a young Y chromosome.</title>
        <authorList>
            <person name="Harkess A."/>
            <person name="Zhou J."/>
            <person name="Xu C."/>
            <person name="Bowers J.E."/>
            <person name="Van der Hulst R."/>
            <person name="Ayyampalayam S."/>
            <person name="Mercati F."/>
            <person name="Riccardi P."/>
            <person name="McKain M.R."/>
            <person name="Kakrana A."/>
            <person name="Tang H."/>
            <person name="Ray J."/>
            <person name="Groenendijk J."/>
            <person name="Arikit S."/>
            <person name="Mathioni S.M."/>
            <person name="Nakano M."/>
            <person name="Shan H."/>
            <person name="Telgmann-Rauber A."/>
            <person name="Kanno A."/>
            <person name="Yue Z."/>
            <person name="Chen H."/>
            <person name="Li W."/>
            <person name="Chen Y."/>
            <person name="Xu X."/>
            <person name="Zhang Y."/>
            <person name="Luo S."/>
            <person name="Chen H."/>
            <person name="Gao J."/>
            <person name="Mao Z."/>
            <person name="Pires J.C."/>
            <person name="Luo M."/>
            <person name="Kudrna D."/>
            <person name="Wing R.A."/>
            <person name="Meyers B.C."/>
            <person name="Yi K."/>
            <person name="Kong H."/>
            <person name="Lavrijsen P."/>
            <person name="Sunseri F."/>
            <person name="Falavigna A."/>
            <person name="Ye Y."/>
            <person name="Leebens-Mack J.H."/>
            <person name="Chen G."/>
        </authorList>
    </citation>
    <scope>NUCLEOTIDE SEQUENCE [LARGE SCALE GENOMIC DNA]</scope>
    <source>
        <strain evidence="3">cv. DH0086</strain>
    </source>
</reference>